<evidence type="ECO:0000313" key="4">
    <source>
        <dbReference type="Proteomes" id="UP000281975"/>
    </source>
</evidence>
<dbReference type="OrthoDB" id="9797551at2"/>
<protein>
    <submittedName>
        <fullName evidence="3">tRNA 2-thiouridine synthesizing protein A</fullName>
    </submittedName>
</protein>
<reference evidence="3 4" key="1">
    <citation type="submission" date="2018-10" db="EMBL/GenBank/DDBJ databases">
        <title>Genomic Encyclopedia of Type Strains, Phase IV (KMG-IV): sequencing the most valuable type-strain genomes for metagenomic binning, comparative biology and taxonomic classification.</title>
        <authorList>
            <person name="Goeker M."/>
        </authorList>
    </citation>
    <scope>NUCLEOTIDE SEQUENCE [LARGE SCALE GENOMIC DNA]</scope>
    <source>
        <strain evidence="3 4">DSM 23229</strain>
    </source>
</reference>
<comment type="caution">
    <text evidence="3">The sequence shown here is derived from an EMBL/GenBank/DDBJ whole genome shotgun (WGS) entry which is preliminary data.</text>
</comment>
<evidence type="ECO:0000259" key="2">
    <source>
        <dbReference type="PROSITE" id="PS01148"/>
    </source>
</evidence>
<keyword evidence="4" id="KW-1185">Reference proteome</keyword>
<accession>A0A420WZG7</accession>
<dbReference type="Proteomes" id="UP000281975">
    <property type="component" value="Unassembled WGS sequence"/>
</dbReference>
<dbReference type="PANTHER" id="PTHR33279">
    <property type="entry name" value="SULFUR CARRIER PROTEIN YEDF-RELATED"/>
    <property type="match status" value="1"/>
</dbReference>
<comment type="similarity">
    <text evidence="1">Belongs to the sulfur carrier protein TusA family.</text>
</comment>
<evidence type="ECO:0000256" key="1">
    <source>
        <dbReference type="ARBA" id="ARBA00008984"/>
    </source>
</evidence>
<evidence type="ECO:0000313" key="3">
    <source>
        <dbReference type="EMBL" id="RKR06664.1"/>
    </source>
</evidence>
<dbReference type="Gene3D" id="3.30.110.40">
    <property type="entry name" value="TusA-like domain"/>
    <property type="match status" value="1"/>
</dbReference>
<sequence>MDENIDRTLDATGLNCPMPLLKTKQALAEMNSGERLHVMATDPGSWRDLDSFVALSGHAFASREERDGLFHYVLIKG</sequence>
<dbReference type="InterPro" id="IPR036868">
    <property type="entry name" value="TusA-like_sf"/>
</dbReference>
<dbReference type="PROSITE" id="PS01148">
    <property type="entry name" value="UPF0033"/>
    <property type="match status" value="1"/>
</dbReference>
<dbReference type="SUPFAM" id="SSF64307">
    <property type="entry name" value="SirA-like"/>
    <property type="match status" value="1"/>
</dbReference>
<dbReference type="RefSeq" id="WP_121171252.1">
    <property type="nucleotide sequence ID" value="NZ_RBIN01000002.1"/>
</dbReference>
<dbReference type="CDD" id="cd00291">
    <property type="entry name" value="SirA_YedF_YeeD"/>
    <property type="match status" value="1"/>
</dbReference>
<gene>
    <name evidence="3" type="ORF">C7446_0653</name>
</gene>
<dbReference type="PANTHER" id="PTHR33279:SF6">
    <property type="entry name" value="SULFUR CARRIER PROTEIN YEDF-RELATED"/>
    <property type="match status" value="1"/>
</dbReference>
<organism evidence="3 4">
    <name type="scientific">Kushneria sinocarnis</name>
    <dbReference type="NCBI Taxonomy" id="595502"/>
    <lineage>
        <taxon>Bacteria</taxon>
        <taxon>Pseudomonadati</taxon>
        <taxon>Pseudomonadota</taxon>
        <taxon>Gammaproteobacteria</taxon>
        <taxon>Oceanospirillales</taxon>
        <taxon>Halomonadaceae</taxon>
        <taxon>Kushneria</taxon>
    </lineage>
</organism>
<dbReference type="Pfam" id="PF01206">
    <property type="entry name" value="TusA"/>
    <property type="match status" value="1"/>
</dbReference>
<dbReference type="EMBL" id="RBIN01000002">
    <property type="protein sequence ID" value="RKR06664.1"/>
    <property type="molecule type" value="Genomic_DNA"/>
</dbReference>
<dbReference type="InterPro" id="IPR001455">
    <property type="entry name" value="TusA-like"/>
</dbReference>
<name>A0A420WZG7_9GAMM</name>
<dbReference type="AlphaFoldDB" id="A0A420WZG7"/>
<feature type="domain" description="UPF0033" evidence="2">
    <location>
        <begin position="9"/>
        <end position="33"/>
    </location>
</feature>
<proteinExistence type="inferred from homology"/>